<dbReference type="WBParaSite" id="TREG1_53270.2">
    <property type="protein sequence ID" value="TREG1_53270.2"/>
    <property type="gene ID" value="TREG1_53270"/>
</dbReference>
<evidence type="ECO:0000256" key="1">
    <source>
        <dbReference type="ARBA" id="ARBA00004141"/>
    </source>
</evidence>
<evidence type="ECO:0000313" key="9">
    <source>
        <dbReference type="WBParaSite" id="TREG1_53270.2"/>
    </source>
</evidence>
<feature type="transmembrane region" description="Helical" evidence="7">
    <location>
        <begin position="698"/>
        <end position="716"/>
    </location>
</feature>
<feature type="transmembrane region" description="Helical" evidence="7">
    <location>
        <begin position="722"/>
        <end position="750"/>
    </location>
</feature>
<dbReference type="GO" id="GO:0016020">
    <property type="term" value="C:membrane"/>
    <property type="evidence" value="ECO:0007669"/>
    <property type="project" value="UniProtKB-SubCell"/>
</dbReference>
<feature type="transmembrane region" description="Helical" evidence="7">
    <location>
        <begin position="883"/>
        <end position="908"/>
    </location>
</feature>
<comment type="similarity">
    <text evidence="2">Belongs to the autoinducer-2 exporter (AI-2E) (TC 2.A.86) family.</text>
</comment>
<feature type="transmembrane region" description="Helical" evidence="7">
    <location>
        <begin position="55"/>
        <end position="72"/>
    </location>
</feature>
<keyword evidence="4 7" id="KW-1133">Transmembrane helix</keyword>
<evidence type="ECO:0008006" key="10">
    <source>
        <dbReference type="Google" id="ProtNLM"/>
    </source>
</evidence>
<feature type="transmembrane region" description="Helical" evidence="7">
    <location>
        <begin position="388"/>
        <end position="406"/>
    </location>
</feature>
<feature type="region of interest" description="Disordered" evidence="6">
    <location>
        <begin position="994"/>
        <end position="1016"/>
    </location>
</feature>
<dbReference type="AlphaFoldDB" id="A0AA85K3Y8"/>
<feature type="transmembrane region" description="Helical" evidence="7">
    <location>
        <begin position="199"/>
        <end position="232"/>
    </location>
</feature>
<protein>
    <recommendedName>
        <fullName evidence="10">Transmembrane protein 245</fullName>
    </recommendedName>
</protein>
<feature type="transmembrane region" description="Helical" evidence="7">
    <location>
        <begin position="29"/>
        <end position="49"/>
    </location>
</feature>
<dbReference type="PANTHER" id="PTHR21716:SF4">
    <property type="entry name" value="TRANSMEMBRANE PROTEIN 245"/>
    <property type="match status" value="1"/>
</dbReference>
<feature type="transmembrane region" description="Helical" evidence="7">
    <location>
        <begin position="844"/>
        <end position="863"/>
    </location>
</feature>
<evidence type="ECO:0000256" key="7">
    <source>
        <dbReference type="SAM" id="Phobius"/>
    </source>
</evidence>
<accession>A0AA85K3Y8</accession>
<organism evidence="8 9">
    <name type="scientific">Trichobilharzia regenti</name>
    <name type="common">Nasal bird schistosome</name>
    <dbReference type="NCBI Taxonomy" id="157069"/>
    <lineage>
        <taxon>Eukaryota</taxon>
        <taxon>Metazoa</taxon>
        <taxon>Spiralia</taxon>
        <taxon>Lophotrochozoa</taxon>
        <taxon>Platyhelminthes</taxon>
        <taxon>Trematoda</taxon>
        <taxon>Digenea</taxon>
        <taxon>Strigeidida</taxon>
        <taxon>Schistosomatoidea</taxon>
        <taxon>Schistosomatidae</taxon>
        <taxon>Trichobilharzia</taxon>
    </lineage>
</organism>
<evidence type="ECO:0000256" key="6">
    <source>
        <dbReference type="SAM" id="MobiDB-lite"/>
    </source>
</evidence>
<evidence type="ECO:0000256" key="3">
    <source>
        <dbReference type="ARBA" id="ARBA00022692"/>
    </source>
</evidence>
<dbReference type="InterPro" id="IPR002549">
    <property type="entry name" value="AI-2E-like"/>
</dbReference>
<evidence type="ECO:0000313" key="8">
    <source>
        <dbReference type="Proteomes" id="UP000050795"/>
    </source>
</evidence>
<dbReference type="Proteomes" id="UP000050795">
    <property type="component" value="Unassembled WGS sequence"/>
</dbReference>
<reference evidence="9" key="2">
    <citation type="submission" date="2023-11" db="UniProtKB">
        <authorList>
            <consortium name="WormBaseParasite"/>
        </authorList>
    </citation>
    <scope>IDENTIFICATION</scope>
</reference>
<feature type="transmembrane region" description="Helical" evidence="7">
    <location>
        <begin position="93"/>
        <end position="115"/>
    </location>
</feature>
<dbReference type="PANTHER" id="PTHR21716">
    <property type="entry name" value="TRANSMEMBRANE PROTEIN"/>
    <property type="match status" value="1"/>
</dbReference>
<keyword evidence="8" id="KW-1185">Reference proteome</keyword>
<name>A0AA85K3Y8_TRIRE</name>
<evidence type="ECO:0000256" key="5">
    <source>
        <dbReference type="ARBA" id="ARBA00023136"/>
    </source>
</evidence>
<feature type="transmembrane region" description="Helical" evidence="7">
    <location>
        <begin position="771"/>
        <end position="792"/>
    </location>
</feature>
<keyword evidence="3 7" id="KW-0812">Transmembrane</keyword>
<feature type="transmembrane region" description="Helical" evidence="7">
    <location>
        <begin position="804"/>
        <end position="832"/>
    </location>
</feature>
<evidence type="ECO:0000256" key="4">
    <source>
        <dbReference type="ARBA" id="ARBA00022989"/>
    </source>
</evidence>
<feature type="transmembrane region" description="Helical" evidence="7">
    <location>
        <begin position="500"/>
        <end position="519"/>
    </location>
</feature>
<keyword evidence="5 7" id="KW-0472">Membrane</keyword>
<evidence type="ECO:0000256" key="2">
    <source>
        <dbReference type="ARBA" id="ARBA00009773"/>
    </source>
</evidence>
<proteinExistence type="inferred from homology"/>
<feature type="transmembrane region" description="Helical" evidence="7">
    <location>
        <begin position="172"/>
        <end position="193"/>
    </location>
</feature>
<feature type="transmembrane region" description="Helical" evidence="7">
    <location>
        <begin position="127"/>
        <end position="160"/>
    </location>
</feature>
<sequence>MEHFSSVPFRIDQYIQLSHAQIKACRQGFYNAFAFGLLFLISGVALAVYYTLQIFFMPLMWAFLCGTVLYPFKSSLTDIIRGWIRRVDAEDQLLLVETIVVPFRILNALSSILLHKASDYSSLLKSSLFLLLTFHVCSFFDFFWLPGLFSNAACLCISLIDYVLGLMSFKLVATLGVAHAITALVQPCSFYFVHTVSHLFWVILLLWCTSFAGVLRLPVFFTSVAVLAIGYWCFGDTSDGTYQERWASCHTVTAVDGGSGDHVRNAVSCDTLTTANMERSQFSESSEQIFHSQAEDGERRDQRGRPQRWSQFLRQALLSIPTGSDYGFDPVSELRAFMSEQFRLTSAKSNSAVFDRQRFFETNDSIHHPECIFDATDRNPSVHSAGSFVNCCFLALCWAHFLVIIWLYQWPLHLVCFVLICVGIFRLSQYLQIQELSRWLFCKLSGIVQAFVPNLSMAQRRSYLKSLIPKPVHGLFTLLSYCDRKLCHCLDSWLDSVVTLFILIFFIFAFCLLTMFLAFQVHNESIRLVSLTSDLINKAMNSEAYSWLPKKEQVDGMFGVLAANAYQAGRSWISDRTNELFEGDPNSKAILKEQLLDLWENVYNSFINQPINNTVGINESRSYKPSLPFMPNNTYNHVDSSRRVSNTFGVVPSNRFSINTTWIFNRHALSSLFVIIKQNLGTLATVTESLWIFVRSNLNLIAHFITVVLSSIMSGGHVAVNFIIAFLIFLTVLYYVLAASGSCYLPVAFITSLAPSTPKMNSLITRFSSTVEMAISGVFVATLKLAVFYGLYTSLTHTIFGLDLVVIPSVLAALLGAVPIIGTYWAVLPGVIEIIIIRQSLTQAGLLIIFHLLPTYFVDVAVYREIKGAGHPYFTGLAIAGGIYYQGPAGALFGPILLCCFLVGMNMFRWILDSSKTEFPVSQCAHKSHYSPTASLNLDCPYRTSNSFYTPTPYHSVNSNIKRSALSSKYRRPIFKRRSKYQFTKNSFSMPDISDISDESGQNAQSSQNTTKPVSPSINIQYAHTSTPAPRCVPFQR</sequence>
<comment type="subcellular location">
    <subcellularLocation>
        <location evidence="1">Membrane</location>
        <topology evidence="1">Multi-pass membrane protein</topology>
    </subcellularLocation>
</comment>
<feature type="compositionally biased region" description="Polar residues" evidence="6">
    <location>
        <begin position="999"/>
        <end position="1016"/>
    </location>
</feature>
<reference evidence="8" key="1">
    <citation type="submission" date="2022-06" db="EMBL/GenBank/DDBJ databases">
        <authorList>
            <person name="Berger JAMES D."/>
            <person name="Berger JAMES D."/>
        </authorList>
    </citation>
    <scope>NUCLEOTIDE SEQUENCE [LARGE SCALE GENOMIC DNA]</scope>
</reference>